<proteinExistence type="predicted"/>
<organism evidence="1 2">
    <name type="scientific">Trichoderma harzianum CBS 226.95</name>
    <dbReference type="NCBI Taxonomy" id="983964"/>
    <lineage>
        <taxon>Eukaryota</taxon>
        <taxon>Fungi</taxon>
        <taxon>Dikarya</taxon>
        <taxon>Ascomycota</taxon>
        <taxon>Pezizomycotina</taxon>
        <taxon>Sordariomycetes</taxon>
        <taxon>Hypocreomycetidae</taxon>
        <taxon>Hypocreales</taxon>
        <taxon>Hypocreaceae</taxon>
        <taxon>Trichoderma</taxon>
    </lineage>
</organism>
<reference evidence="1 2" key="1">
    <citation type="submission" date="2016-07" db="EMBL/GenBank/DDBJ databases">
        <title>Multiple horizontal gene transfer events from other fungi enriched the ability of initially mycotrophic Trichoderma (Ascomycota) to feed on dead plant biomass.</title>
        <authorList>
            <consortium name="DOE Joint Genome Institute"/>
            <person name="Aerts A."/>
            <person name="Atanasova L."/>
            <person name="Chenthamara K."/>
            <person name="Zhang J."/>
            <person name="Grujic M."/>
            <person name="Henrissat B."/>
            <person name="Kuo A."/>
            <person name="Salamov A."/>
            <person name="Lipzen A."/>
            <person name="Labutti K."/>
            <person name="Barry K."/>
            <person name="Miao Y."/>
            <person name="Rahimi M.J."/>
            <person name="Shen Q."/>
            <person name="Grigoriev I.V."/>
            <person name="Kubicek C.P."/>
            <person name="Druzhinina I.S."/>
        </authorList>
    </citation>
    <scope>NUCLEOTIDE SEQUENCE [LARGE SCALE GENOMIC DNA]</scope>
    <source>
        <strain evidence="1 2">CBS 226.95</strain>
    </source>
</reference>
<dbReference type="AlphaFoldDB" id="A0A2T4ABU6"/>
<sequence>MICQSNVSRIILISNLDKRQLSRRAAGEVEYVELDLSLFPQWRCPTIGSF</sequence>
<dbReference type="EMBL" id="KZ679680">
    <property type="protein sequence ID" value="PTB54536.1"/>
    <property type="molecule type" value="Genomic_DNA"/>
</dbReference>
<evidence type="ECO:0000313" key="1">
    <source>
        <dbReference type="EMBL" id="PTB54536.1"/>
    </source>
</evidence>
<gene>
    <name evidence="1" type="ORF">M431DRAFT_422421</name>
</gene>
<keyword evidence="2" id="KW-1185">Reference proteome</keyword>
<dbReference type="Proteomes" id="UP000241690">
    <property type="component" value="Unassembled WGS sequence"/>
</dbReference>
<accession>A0A2T4ABU6</accession>
<protein>
    <submittedName>
        <fullName evidence="1">Uncharacterized protein</fullName>
    </submittedName>
</protein>
<evidence type="ECO:0000313" key="2">
    <source>
        <dbReference type="Proteomes" id="UP000241690"/>
    </source>
</evidence>
<dbReference type="GeneID" id="36623601"/>
<name>A0A2T4ABU6_TRIHA</name>
<dbReference type="RefSeq" id="XP_024774213.1">
    <property type="nucleotide sequence ID" value="XM_024915035.1"/>
</dbReference>